<feature type="compositionally biased region" description="Polar residues" evidence="5">
    <location>
        <begin position="216"/>
        <end position="226"/>
    </location>
</feature>
<protein>
    <recommendedName>
        <fullName evidence="6">Zn(2)-C6 fungal-type domain-containing protein</fullName>
    </recommendedName>
</protein>
<evidence type="ECO:0000256" key="3">
    <source>
        <dbReference type="ARBA" id="ARBA00023163"/>
    </source>
</evidence>
<dbReference type="PANTHER" id="PTHR37534">
    <property type="entry name" value="TRANSCRIPTIONAL ACTIVATOR PROTEIN UGA3"/>
    <property type="match status" value="1"/>
</dbReference>
<accession>A0AB74C721</accession>
<keyword evidence="2" id="KW-0238">DNA-binding</keyword>
<dbReference type="GO" id="GO:0005634">
    <property type="term" value="C:nucleus"/>
    <property type="evidence" value="ECO:0007669"/>
    <property type="project" value="TreeGrafter"/>
</dbReference>
<evidence type="ECO:0000256" key="1">
    <source>
        <dbReference type="ARBA" id="ARBA00023015"/>
    </source>
</evidence>
<evidence type="ECO:0000256" key="2">
    <source>
        <dbReference type="ARBA" id="ARBA00023125"/>
    </source>
</evidence>
<name>A0AB74C721_ASPFL</name>
<proteinExistence type="predicted"/>
<feature type="region of interest" description="Disordered" evidence="5">
    <location>
        <begin position="196"/>
        <end position="237"/>
    </location>
</feature>
<dbReference type="SUPFAM" id="SSF57701">
    <property type="entry name" value="Zn2/Cys6 DNA-binding domain"/>
    <property type="match status" value="1"/>
</dbReference>
<dbReference type="GO" id="GO:0000981">
    <property type="term" value="F:DNA-binding transcription factor activity, RNA polymerase II-specific"/>
    <property type="evidence" value="ECO:0007669"/>
    <property type="project" value="InterPro"/>
</dbReference>
<dbReference type="Gene3D" id="4.10.240.10">
    <property type="entry name" value="Zn(2)-C6 fungal-type DNA-binding domain"/>
    <property type="match status" value="1"/>
</dbReference>
<dbReference type="GO" id="GO:0045944">
    <property type="term" value="P:positive regulation of transcription by RNA polymerase II"/>
    <property type="evidence" value="ECO:0007669"/>
    <property type="project" value="TreeGrafter"/>
</dbReference>
<keyword evidence="1" id="KW-0805">Transcription regulation</keyword>
<dbReference type="AlphaFoldDB" id="A0AB74C721"/>
<evidence type="ECO:0000256" key="4">
    <source>
        <dbReference type="ARBA" id="ARBA00023242"/>
    </source>
</evidence>
<keyword evidence="4" id="KW-0539">Nucleus</keyword>
<dbReference type="CDD" id="cd00067">
    <property type="entry name" value="GAL4"/>
    <property type="match status" value="1"/>
</dbReference>
<dbReference type="InterPro" id="IPR001138">
    <property type="entry name" value="Zn2Cys6_DnaBD"/>
</dbReference>
<evidence type="ECO:0000256" key="5">
    <source>
        <dbReference type="SAM" id="MobiDB-lite"/>
    </source>
</evidence>
<dbReference type="Pfam" id="PF00172">
    <property type="entry name" value="Zn_clus"/>
    <property type="match status" value="1"/>
</dbReference>
<evidence type="ECO:0000313" key="7">
    <source>
        <dbReference type="EMBL" id="RMZ41550.1"/>
    </source>
</evidence>
<dbReference type="Proteomes" id="UP000275480">
    <property type="component" value="Unassembled WGS sequence"/>
</dbReference>
<dbReference type="InterPro" id="IPR036864">
    <property type="entry name" value="Zn2-C6_fun-type_DNA-bd_sf"/>
</dbReference>
<comment type="caution">
    <text evidence="7">The sequence shown here is derived from an EMBL/GenBank/DDBJ whole genome shotgun (WGS) entry which is preliminary data.</text>
</comment>
<feature type="compositionally biased region" description="Low complexity" evidence="5">
    <location>
        <begin position="206"/>
        <end position="215"/>
    </location>
</feature>
<dbReference type="PROSITE" id="PS50048">
    <property type="entry name" value="ZN2_CY6_FUNGAL_2"/>
    <property type="match status" value="1"/>
</dbReference>
<evidence type="ECO:0000259" key="6">
    <source>
        <dbReference type="PROSITE" id="PS50048"/>
    </source>
</evidence>
<reference evidence="7 8" key="1">
    <citation type="submission" date="2018-07" db="EMBL/GenBank/DDBJ databases">
        <title>Identification of spontaneous genetic mutation associated with occurrence of a yellow conidial color mutant of Aspergillus flavus.</title>
        <authorList>
            <person name="Chang P.-K."/>
            <person name="Mack B.M."/>
            <person name="Scharfenstein L."/>
            <person name="Gilbert M.K."/>
        </authorList>
    </citation>
    <scope>NUCLEOTIDE SEQUENCE [LARGE SCALE GENOMIC DNA]</scope>
    <source>
        <strain evidence="7 8">CA14</strain>
    </source>
</reference>
<sequence length="711" mass="79724">MTVISLVRPNKRGKTSRKCSLWLPIIAPKGATSSSGVNPAVPVKTSIPRSHGRFPPRSRTGCWYARCARTLMVWWKFLAHFTSRTCRGRTVKCDEKHPRCNQCTRLGHDCDYRPRLSFRDDTRRVIERMSDVETVGNLVWDPHTSRSVRPPSADYGLPDLLPSFATLTSDEERERKAQSSIPGTYTVIVMPESFSYLPGHADERSGGQSRSSTSSPLVDSGQSSQRNDNPEVNDPNVVILKTFPDARRYLCSDYRGSTRTLESDPQDSSHSSTVSVYSADLSALDDYNAQEQTTLTDYEAMLLSHFRNVIWPKLVPQGIWPDGSHGPRLGVEVLEQEASICPPLFHAIMAISKLGLDRQGSCINMSALNFHRQDFPLPQNILHHSDNLLSDGLFLTQFLLLIHEVMVAKPDGSSLWSHYISQMLEITLLRQSALGVERFPFVIWWICNIDLYALLSGAGTGDYVKMVLGSDLLPWPGSSLSSIDSCGTDVIGSHEPDNPTLLLQLYRDMFGLAVQLGLAIAGRKKLGASDPYAPINLHEDLKQLWDSSEVRFWAEKQTRLPKQLQSILEQMNLLFHTSLLCYYTTSPCPGQSIGLGEIPEQRVHHHTTMILQHAEATIMNIQGSLPHFIIFPLFLAGIAAETIDLKVKAWELLSNIEENEIGYNASTTCYMLQLVYECQMQRSSGNSGRPFPWIDWVELLAERGFRLVSYG</sequence>
<organism evidence="7 8">
    <name type="scientific">Aspergillus flavus</name>
    <dbReference type="NCBI Taxonomy" id="5059"/>
    <lineage>
        <taxon>Eukaryota</taxon>
        <taxon>Fungi</taxon>
        <taxon>Dikarya</taxon>
        <taxon>Ascomycota</taxon>
        <taxon>Pezizomycotina</taxon>
        <taxon>Eurotiomycetes</taxon>
        <taxon>Eurotiomycetidae</taxon>
        <taxon>Eurotiales</taxon>
        <taxon>Aspergillaceae</taxon>
        <taxon>Aspergillus</taxon>
        <taxon>Aspergillus subgen. Circumdati</taxon>
    </lineage>
</organism>
<dbReference type="GO" id="GO:0008270">
    <property type="term" value="F:zinc ion binding"/>
    <property type="evidence" value="ECO:0007669"/>
    <property type="project" value="InterPro"/>
</dbReference>
<keyword evidence="3" id="KW-0804">Transcription</keyword>
<feature type="domain" description="Zn(2)-C6 fungal-type" evidence="6">
    <location>
        <begin position="82"/>
        <end position="112"/>
    </location>
</feature>
<gene>
    <name evidence="7" type="ORF">CA14_011331</name>
</gene>
<dbReference type="PANTHER" id="PTHR37534:SF49">
    <property type="entry name" value="LYSINE BIOSYNTHESIS REGULATORY PROTEIN LYS14"/>
    <property type="match status" value="1"/>
</dbReference>
<dbReference type="EMBL" id="QQZZ01000114">
    <property type="protein sequence ID" value="RMZ41550.1"/>
    <property type="molecule type" value="Genomic_DNA"/>
</dbReference>
<evidence type="ECO:0000313" key="8">
    <source>
        <dbReference type="Proteomes" id="UP000275480"/>
    </source>
</evidence>
<dbReference type="GO" id="GO:0000976">
    <property type="term" value="F:transcription cis-regulatory region binding"/>
    <property type="evidence" value="ECO:0007669"/>
    <property type="project" value="TreeGrafter"/>
</dbReference>